<evidence type="ECO:0000313" key="4">
    <source>
        <dbReference type="Proteomes" id="UP000254765"/>
    </source>
</evidence>
<reference evidence="3 4" key="1">
    <citation type="submission" date="2018-06" db="EMBL/GenBank/DDBJ databases">
        <authorList>
            <consortium name="Pathogen Informatics"/>
            <person name="Doyle S."/>
        </authorList>
    </citation>
    <scope>NUCLEOTIDE SEQUENCE [LARGE SCALE GENOMIC DNA]</scope>
    <source>
        <strain evidence="3 4">NCTC10211</strain>
    </source>
</reference>
<dbReference type="Pfam" id="PF13332">
    <property type="entry name" value="Fil_haemagg_2"/>
    <property type="match status" value="1"/>
</dbReference>
<name>A0A379YDT5_SERMA</name>
<sequence length="292" mass="29576">MEQQDKTTHANTGIIAGDVALNSGKDTRLAGARVDADSVQGKVGGDLRVESRKDVETGVKVDVDAGLSHSNDPGSSITSKLSKVGTPRYAGKVKEKLEAGVNKVADATTDKYNSVARRLDPQQDTTGAVSFSKAEGKVTLPATPAGEKPQGPLWDRGARTVGGAVKDSITGPAGRQGHLKVNADVVNNNAVGEQSAITGKNGVALQVGGQTQLTGGEIRSQQGKVELGGSQVSQQDVNGQRYQGGGRVDAAATVGGLLGGAAKQSVAGNVPFASGHASTQQADAKAGVFSGK</sequence>
<dbReference type="InterPro" id="IPR025157">
    <property type="entry name" value="Hemagglutinin_rpt"/>
</dbReference>
<dbReference type="EMBL" id="UGYK01000002">
    <property type="protein sequence ID" value="SUI43951.1"/>
    <property type="molecule type" value="Genomic_DNA"/>
</dbReference>
<dbReference type="AlphaFoldDB" id="A0A379YDT5"/>
<gene>
    <name evidence="3" type="primary">shlA_1</name>
    <name evidence="3" type="ORF">NCTC10211_01583</name>
</gene>
<accession>A0A379YDT5</accession>
<dbReference type="Proteomes" id="UP000254765">
    <property type="component" value="Unassembled WGS sequence"/>
</dbReference>
<organism evidence="3 4">
    <name type="scientific">Serratia marcescens</name>
    <dbReference type="NCBI Taxonomy" id="615"/>
    <lineage>
        <taxon>Bacteria</taxon>
        <taxon>Pseudomonadati</taxon>
        <taxon>Pseudomonadota</taxon>
        <taxon>Gammaproteobacteria</taxon>
        <taxon>Enterobacterales</taxon>
        <taxon>Yersiniaceae</taxon>
        <taxon>Serratia</taxon>
    </lineage>
</organism>
<protein>
    <submittedName>
        <fullName evidence="3">Hemolysin</fullName>
    </submittedName>
</protein>
<evidence type="ECO:0000256" key="2">
    <source>
        <dbReference type="SAM" id="MobiDB-lite"/>
    </source>
</evidence>
<keyword evidence="1" id="KW-0800">Toxin</keyword>
<dbReference type="GO" id="GO:0090729">
    <property type="term" value="F:toxin activity"/>
    <property type="evidence" value="ECO:0007669"/>
    <property type="project" value="UniProtKB-KW"/>
</dbReference>
<evidence type="ECO:0000313" key="3">
    <source>
        <dbReference type="EMBL" id="SUI43951.1"/>
    </source>
</evidence>
<evidence type="ECO:0000256" key="1">
    <source>
        <dbReference type="ARBA" id="ARBA00022656"/>
    </source>
</evidence>
<proteinExistence type="predicted"/>
<dbReference type="GO" id="GO:0003824">
    <property type="term" value="F:catalytic activity"/>
    <property type="evidence" value="ECO:0007669"/>
    <property type="project" value="UniProtKB-ARBA"/>
</dbReference>
<feature type="region of interest" description="Disordered" evidence="2">
    <location>
        <begin position="122"/>
        <end position="153"/>
    </location>
</feature>